<reference evidence="4 6" key="1">
    <citation type="journal article" date="2019" name="Nat. Med.">
        <title>A library of human gut bacterial isolates paired with longitudinal multiomics data enables mechanistic microbiome research.</title>
        <authorList>
            <person name="Poyet M."/>
            <person name="Groussin M."/>
            <person name="Gibbons S.M."/>
            <person name="Avila-Pacheco J."/>
            <person name="Jiang X."/>
            <person name="Kearney S.M."/>
            <person name="Perrotta A.R."/>
            <person name="Berdy B."/>
            <person name="Zhao S."/>
            <person name="Lieberman T.D."/>
            <person name="Swanson P.K."/>
            <person name="Smith M."/>
            <person name="Roesemann S."/>
            <person name="Alexander J.E."/>
            <person name="Rich S.A."/>
            <person name="Livny J."/>
            <person name="Vlamakis H."/>
            <person name="Clish C."/>
            <person name="Bullock K."/>
            <person name="Deik A."/>
            <person name="Scott J."/>
            <person name="Pierce K.A."/>
            <person name="Xavier R.J."/>
            <person name="Alm E.J."/>
        </authorList>
    </citation>
    <scope>NUCLEOTIDE SEQUENCE [LARGE SCALE GENOMIC DNA]</scope>
    <source>
        <strain evidence="4 6">BIOML-A5</strain>
    </source>
</reference>
<dbReference type="AlphaFoldDB" id="A0A174PV52"/>
<evidence type="ECO:0000313" key="3">
    <source>
        <dbReference type="EMBL" id="MDB7935241.1"/>
    </source>
</evidence>
<evidence type="ECO:0000313" key="6">
    <source>
        <dbReference type="Proteomes" id="UP000429811"/>
    </source>
</evidence>
<reference evidence="5 7" key="2">
    <citation type="submission" date="2020-11" db="EMBL/GenBank/DDBJ databases">
        <title>Closed and high quality bacterial genomes of the OMM12 community.</title>
        <authorList>
            <person name="Marbouty M."/>
            <person name="Lamy-Besnier Q."/>
            <person name="Debarbieux L."/>
            <person name="Koszul R."/>
        </authorList>
    </citation>
    <scope>NUCLEOTIDE SEQUENCE [LARGE SCALE GENOMIC DNA]</scope>
    <source>
        <strain evidence="5 7">YL31</strain>
    </source>
</reference>
<evidence type="ECO:0000313" key="4">
    <source>
        <dbReference type="EMBL" id="MSB50609.1"/>
    </source>
</evidence>
<dbReference type="EMBL" id="WKPO01000037">
    <property type="protein sequence ID" value="MSB50609.1"/>
    <property type="molecule type" value="Genomic_DNA"/>
</dbReference>
<proteinExistence type="predicted"/>
<protein>
    <recommendedName>
        <fullName evidence="2">Large polyvalent protein associated domain-containing protein</fullName>
    </recommendedName>
</protein>
<dbReference type="Proteomes" id="UP000595792">
    <property type="component" value="Chromosome"/>
</dbReference>
<accession>A0A174PV52</accession>
<feature type="region of interest" description="Disordered" evidence="1">
    <location>
        <begin position="257"/>
        <end position="365"/>
    </location>
</feature>
<sequence>MEHNSRMKEITGNLKQDVKDLLGESASLFTGFFKRGACTVRAVADKWKAFAHDISAAVDDLMKPPFAEGGPEAPMVNLDSEGEPIVTITESMDERFPTGKQMSLSQAEEYVRQVDQEYREAERTPQAVKVKIDYMKDGRTDRYWLPLEIGAGGSLLEQMQTHISAYQDGRARVNQLFQSVPQEYRTVLQEELTPFIHQSVDELSLGLLPCFQRHCQAADLGKQMEEQAALLPEGEQEAFRSAVQQIMKRLHESINMGKTQEQPAVQREAPSVESLLSPQEDMTQPPQEREAGPAPRSPSVKVRLQQLRKDRRPAPAVTQVEMAPPEPGRPAKSEYDARRMQWEAQERAIPKPKARRPKPRKGPER</sequence>
<evidence type="ECO:0000259" key="2">
    <source>
        <dbReference type="Pfam" id="PF18840"/>
    </source>
</evidence>
<dbReference type="OrthoDB" id="2081320at2"/>
<dbReference type="KEGG" id="fpla:A4U99_07680"/>
<evidence type="ECO:0000313" key="5">
    <source>
        <dbReference type="EMBL" id="QQR06264.1"/>
    </source>
</evidence>
<dbReference type="Proteomes" id="UP000429811">
    <property type="component" value="Unassembled WGS sequence"/>
</dbReference>
<feature type="domain" description="Large polyvalent protein associated" evidence="2">
    <location>
        <begin position="81"/>
        <end position="167"/>
    </location>
</feature>
<feature type="compositionally biased region" description="Basic residues" evidence="1">
    <location>
        <begin position="350"/>
        <end position="365"/>
    </location>
</feature>
<dbReference type="RefSeq" id="WP_055179449.1">
    <property type="nucleotide sequence ID" value="NZ_AP031431.1"/>
</dbReference>
<dbReference type="Pfam" id="PF18840">
    <property type="entry name" value="LPD25"/>
    <property type="match status" value="1"/>
</dbReference>
<evidence type="ECO:0000313" key="7">
    <source>
        <dbReference type="Proteomes" id="UP000595792"/>
    </source>
</evidence>
<organism evidence="4 6">
    <name type="scientific">Flavonifractor plautii</name>
    <name type="common">Fusobacterium plautii</name>
    <dbReference type="NCBI Taxonomy" id="292800"/>
    <lineage>
        <taxon>Bacteria</taxon>
        <taxon>Bacillati</taxon>
        <taxon>Bacillota</taxon>
        <taxon>Clostridia</taxon>
        <taxon>Eubacteriales</taxon>
        <taxon>Oscillospiraceae</taxon>
        <taxon>Flavonifractor</taxon>
    </lineage>
</organism>
<gene>
    <name evidence="4" type="ORF">GKE90_18245</name>
    <name evidence="5" type="ORF">I5Q84_01790</name>
    <name evidence="3" type="ORF">PNE06_19330</name>
</gene>
<dbReference type="Proteomes" id="UP001211173">
    <property type="component" value="Unassembled WGS sequence"/>
</dbReference>
<name>A0A174PV52_FLAPL</name>
<dbReference type="InterPro" id="IPR041045">
    <property type="entry name" value="LPD25"/>
</dbReference>
<dbReference type="EMBL" id="CP065315">
    <property type="protein sequence ID" value="QQR06264.1"/>
    <property type="molecule type" value="Genomic_DNA"/>
</dbReference>
<evidence type="ECO:0000256" key="1">
    <source>
        <dbReference type="SAM" id="MobiDB-lite"/>
    </source>
</evidence>
<feature type="compositionally biased region" description="Polar residues" evidence="1">
    <location>
        <begin position="274"/>
        <end position="286"/>
    </location>
</feature>
<feature type="compositionally biased region" description="Basic and acidic residues" evidence="1">
    <location>
        <begin position="329"/>
        <end position="349"/>
    </location>
</feature>
<dbReference type="EMBL" id="JAQLWV010000040">
    <property type="protein sequence ID" value="MDB7935241.1"/>
    <property type="molecule type" value="Genomic_DNA"/>
</dbReference>
<reference evidence="3" key="3">
    <citation type="submission" date="2023-01" db="EMBL/GenBank/DDBJ databases">
        <title>Human gut microbiome strain richness.</title>
        <authorList>
            <person name="Chen-Liaw A."/>
        </authorList>
    </citation>
    <scope>NUCLEOTIDE SEQUENCE</scope>
    <source>
        <strain evidence="3">1001287st1_F4_1001285I_161205</strain>
    </source>
</reference>